<evidence type="ECO:0000313" key="6">
    <source>
        <dbReference type="Proteomes" id="UP001152797"/>
    </source>
</evidence>
<dbReference type="InterPro" id="IPR002885">
    <property type="entry name" value="PPR_rpt"/>
</dbReference>
<dbReference type="OrthoDB" id="418335at2759"/>
<organism evidence="3">
    <name type="scientific">Cladocopium goreaui</name>
    <dbReference type="NCBI Taxonomy" id="2562237"/>
    <lineage>
        <taxon>Eukaryota</taxon>
        <taxon>Sar</taxon>
        <taxon>Alveolata</taxon>
        <taxon>Dinophyceae</taxon>
        <taxon>Suessiales</taxon>
        <taxon>Symbiodiniaceae</taxon>
        <taxon>Cladocopium</taxon>
    </lineage>
</organism>
<dbReference type="EMBL" id="CAMXCT020001439">
    <property type="protein sequence ID" value="CAL1143462.1"/>
    <property type="molecule type" value="Genomic_DNA"/>
</dbReference>
<feature type="repeat" description="PPR" evidence="2">
    <location>
        <begin position="16"/>
        <end position="50"/>
    </location>
</feature>
<dbReference type="PROSITE" id="PS51375">
    <property type="entry name" value="PPR"/>
    <property type="match status" value="1"/>
</dbReference>
<dbReference type="EMBL" id="CAMXCT030001439">
    <property type="protein sequence ID" value="CAL4777399.1"/>
    <property type="molecule type" value="Genomic_DNA"/>
</dbReference>
<evidence type="ECO:0000313" key="4">
    <source>
        <dbReference type="EMBL" id="CAL1143462.1"/>
    </source>
</evidence>
<dbReference type="AlphaFoldDB" id="A0A9P1CFA1"/>
<sequence>MCWMVWKIWSRAVQPNVFTFGAAIAACVRASFWSQALHVSLTLRQEGVEPSIISATSAVSAREKNKNWPSAVQALVDIRGSQLEPNVVGFGAVASTCEKACGEWLQGFELISQLRRDGIKPSLVLLNAASSACEKACAQMSGSAARTWQLSLSLLLLAPSLELEPDTIGYSAAIGACEKVAWEQALEVLQAMRRQEILPSTISFNAAISACAFGHNWELALCLSDDMQLLYGLKPDVIAYSSLISACEKGRQWQLTLVLLNELSWGEVKSEEMQPDLILCNAAISACEKGQKWEEALWLLWALGSYGPPPDDFSYCSAINACGEVNQWQWALWLYDQGDAGHLLQLQSTAATIAALCRSKSWEVALALAKRKEGAVQAGKLAEIADAASDKVCFPEMMQEAQASLIQQFRYVQLEKIFCAI</sequence>
<dbReference type="Gene3D" id="1.25.40.10">
    <property type="entry name" value="Tetratricopeptide repeat domain"/>
    <property type="match status" value="3"/>
</dbReference>
<accession>A0A9P1CFA1</accession>
<dbReference type="PROSITE" id="PS51257">
    <property type="entry name" value="PROKAR_LIPOPROTEIN"/>
    <property type="match status" value="1"/>
</dbReference>
<comment type="caution">
    <text evidence="3">The sequence shown here is derived from an EMBL/GenBank/DDBJ whole genome shotgun (WGS) entry which is preliminary data.</text>
</comment>
<evidence type="ECO:0000313" key="5">
    <source>
        <dbReference type="EMBL" id="CAL4777399.1"/>
    </source>
</evidence>
<dbReference type="PANTHER" id="PTHR47447">
    <property type="entry name" value="OS03G0856100 PROTEIN"/>
    <property type="match status" value="1"/>
</dbReference>
<name>A0A9P1CFA1_9DINO</name>
<gene>
    <name evidence="3" type="ORF">C1SCF055_LOCUS17107</name>
</gene>
<keyword evidence="6" id="KW-1185">Reference proteome</keyword>
<evidence type="ECO:0000256" key="2">
    <source>
        <dbReference type="PROSITE-ProRule" id="PRU00708"/>
    </source>
</evidence>
<dbReference type="PANTHER" id="PTHR47447:SF17">
    <property type="entry name" value="OS12G0638900 PROTEIN"/>
    <property type="match status" value="1"/>
</dbReference>
<evidence type="ECO:0000313" key="3">
    <source>
        <dbReference type="EMBL" id="CAI3990087.1"/>
    </source>
</evidence>
<reference evidence="3" key="1">
    <citation type="submission" date="2022-10" db="EMBL/GenBank/DDBJ databases">
        <authorList>
            <person name="Chen Y."/>
            <person name="Dougan E. K."/>
            <person name="Chan C."/>
            <person name="Rhodes N."/>
            <person name="Thang M."/>
        </authorList>
    </citation>
    <scope>NUCLEOTIDE SEQUENCE</scope>
</reference>
<protein>
    <submittedName>
        <fullName evidence="5">Pentatricopeptide repeat-containing protein, chloroplastic</fullName>
    </submittedName>
</protein>
<dbReference type="Proteomes" id="UP001152797">
    <property type="component" value="Unassembled WGS sequence"/>
</dbReference>
<keyword evidence="1" id="KW-0677">Repeat</keyword>
<evidence type="ECO:0000256" key="1">
    <source>
        <dbReference type="ARBA" id="ARBA00022737"/>
    </source>
</evidence>
<dbReference type="Pfam" id="PF13812">
    <property type="entry name" value="PPR_3"/>
    <property type="match status" value="1"/>
</dbReference>
<dbReference type="EMBL" id="CAMXCT010001439">
    <property type="protein sequence ID" value="CAI3990087.1"/>
    <property type="molecule type" value="Genomic_DNA"/>
</dbReference>
<proteinExistence type="predicted"/>
<dbReference type="InterPro" id="IPR011990">
    <property type="entry name" value="TPR-like_helical_dom_sf"/>
</dbReference>
<reference evidence="4" key="2">
    <citation type="submission" date="2024-04" db="EMBL/GenBank/DDBJ databases">
        <authorList>
            <person name="Chen Y."/>
            <person name="Shah S."/>
            <person name="Dougan E. K."/>
            <person name="Thang M."/>
            <person name="Chan C."/>
        </authorList>
    </citation>
    <scope>NUCLEOTIDE SEQUENCE [LARGE SCALE GENOMIC DNA]</scope>
</reference>